<dbReference type="EMBL" id="CP002857">
    <property type="protein sequence ID" value="AEI09221.1"/>
    <property type="molecule type" value="Genomic_DNA"/>
</dbReference>
<dbReference type="HOGENOM" id="CLU_2733205_0_0_11"/>
<evidence type="ECO:0000313" key="1">
    <source>
        <dbReference type="EMBL" id="AEI09221.1"/>
    </source>
</evidence>
<dbReference type="KEGG" id="crd:CRES_0865"/>
<gene>
    <name evidence="1" type="ordered locus">CRES_0865</name>
</gene>
<protein>
    <submittedName>
        <fullName evidence="1">Hypothetical phage protein</fullName>
    </submittedName>
</protein>
<dbReference type="RefSeq" id="WP_013888238.1">
    <property type="nucleotide sequence ID" value="NC_015673.1"/>
</dbReference>
<accession>F8E157</accession>
<organism evidence="1 2">
    <name type="scientific">Corynebacterium resistens (strain DSM 45100 / JCM 12819 / GTC 2026 / SICGH 158)</name>
    <dbReference type="NCBI Taxonomy" id="662755"/>
    <lineage>
        <taxon>Bacteria</taxon>
        <taxon>Bacillati</taxon>
        <taxon>Actinomycetota</taxon>
        <taxon>Actinomycetes</taxon>
        <taxon>Mycobacteriales</taxon>
        <taxon>Corynebacteriaceae</taxon>
        <taxon>Corynebacterium</taxon>
    </lineage>
</organism>
<dbReference type="Proteomes" id="UP000000492">
    <property type="component" value="Chromosome"/>
</dbReference>
<dbReference type="AlphaFoldDB" id="F8E157"/>
<name>F8E157_CORRG</name>
<proteinExistence type="predicted"/>
<sequence>MTTSATTMLPSDLWVMETAYEVGRVLATGWRAAGLLTEEEVEAFQAHLATQTTPLVGALDSGRNDWILEAR</sequence>
<evidence type="ECO:0000313" key="2">
    <source>
        <dbReference type="Proteomes" id="UP000000492"/>
    </source>
</evidence>
<keyword evidence="2" id="KW-1185">Reference proteome</keyword>
<reference evidence="1 2" key="1">
    <citation type="journal article" date="2012" name="BMC Genomics">
        <title>Complete genome sequence, lifestyle, and multi-drug resistance of the human pathogen Corynebacterium resistens DSM 45100 isolated from blood samples of a leukemia patient.</title>
        <authorList>
            <person name="Schroder J."/>
            <person name="Maus I."/>
            <person name="Meyer K."/>
            <person name="Wordemann S."/>
            <person name="Blom J."/>
            <person name="Jaenicke S."/>
            <person name="Schneider J."/>
            <person name="Trost E."/>
            <person name="Tauch A."/>
        </authorList>
    </citation>
    <scope>NUCLEOTIDE SEQUENCE [LARGE SCALE GENOMIC DNA]</scope>
    <source>
        <strain evidence="2">DSM 45100 / JCM 12819 / CCUG 50093 / GTC 2026 / SICGH 158</strain>
    </source>
</reference>
<dbReference type="STRING" id="662755.CRES_0865"/>